<feature type="compositionally biased region" description="Polar residues" evidence="8">
    <location>
        <begin position="913"/>
        <end position="932"/>
    </location>
</feature>
<feature type="region of interest" description="Disordered" evidence="8">
    <location>
        <begin position="967"/>
        <end position="1004"/>
    </location>
</feature>
<dbReference type="InterPro" id="IPR054708">
    <property type="entry name" value="MTPAP-like_central"/>
</dbReference>
<dbReference type="GO" id="GO:0031123">
    <property type="term" value="P:RNA 3'-end processing"/>
    <property type="evidence" value="ECO:0007669"/>
    <property type="project" value="TreeGrafter"/>
</dbReference>
<evidence type="ECO:0000256" key="8">
    <source>
        <dbReference type="SAM" id="MobiDB-lite"/>
    </source>
</evidence>
<organism evidence="11 12">
    <name type="scientific">Physocladia obscura</name>
    <dbReference type="NCBI Taxonomy" id="109957"/>
    <lineage>
        <taxon>Eukaryota</taxon>
        <taxon>Fungi</taxon>
        <taxon>Fungi incertae sedis</taxon>
        <taxon>Chytridiomycota</taxon>
        <taxon>Chytridiomycota incertae sedis</taxon>
        <taxon>Chytridiomycetes</taxon>
        <taxon>Chytridiales</taxon>
        <taxon>Chytriomycetaceae</taxon>
        <taxon>Physocladia</taxon>
    </lineage>
</organism>
<feature type="domain" description="PAP-associated" evidence="9">
    <location>
        <begin position="655"/>
        <end position="713"/>
    </location>
</feature>
<dbReference type="InterPro" id="IPR043519">
    <property type="entry name" value="NT_sf"/>
</dbReference>
<dbReference type="CDD" id="cd05402">
    <property type="entry name" value="NT_PAP_TUTase"/>
    <property type="match status" value="1"/>
</dbReference>
<gene>
    <name evidence="11" type="ORF">HK100_005362</name>
</gene>
<feature type="compositionally biased region" description="Polar residues" evidence="8">
    <location>
        <begin position="984"/>
        <end position="996"/>
    </location>
</feature>
<feature type="compositionally biased region" description="Low complexity" evidence="8">
    <location>
        <begin position="1352"/>
        <end position="1371"/>
    </location>
</feature>
<evidence type="ECO:0000259" key="10">
    <source>
        <dbReference type="Pfam" id="PF22600"/>
    </source>
</evidence>
<feature type="compositionally biased region" description="Low complexity" evidence="8">
    <location>
        <begin position="811"/>
        <end position="826"/>
    </location>
</feature>
<evidence type="ECO:0000256" key="7">
    <source>
        <dbReference type="ARBA" id="ARBA00022842"/>
    </source>
</evidence>
<dbReference type="InterPro" id="IPR002058">
    <property type="entry name" value="PAP_assoc"/>
</dbReference>
<dbReference type="Pfam" id="PF22600">
    <property type="entry name" value="MTPAP-like_central"/>
    <property type="match status" value="1"/>
</dbReference>
<feature type="region of interest" description="Disordered" evidence="8">
    <location>
        <begin position="1313"/>
        <end position="1460"/>
    </location>
</feature>
<evidence type="ECO:0000256" key="5">
    <source>
        <dbReference type="ARBA" id="ARBA00022679"/>
    </source>
</evidence>
<evidence type="ECO:0000256" key="4">
    <source>
        <dbReference type="ARBA" id="ARBA00012388"/>
    </source>
</evidence>
<feature type="region of interest" description="Disordered" evidence="8">
    <location>
        <begin position="1190"/>
        <end position="1220"/>
    </location>
</feature>
<dbReference type="Gene3D" id="3.30.460.10">
    <property type="entry name" value="Beta Polymerase, domain 2"/>
    <property type="match status" value="1"/>
</dbReference>
<feature type="compositionally biased region" description="Basic and acidic residues" evidence="8">
    <location>
        <begin position="974"/>
        <end position="983"/>
    </location>
</feature>
<feature type="compositionally biased region" description="Polar residues" evidence="8">
    <location>
        <begin position="1190"/>
        <end position="1213"/>
    </location>
</feature>
<dbReference type="Gene3D" id="1.10.1410.10">
    <property type="match status" value="1"/>
</dbReference>
<dbReference type="GO" id="GO:0046872">
    <property type="term" value="F:metal ion binding"/>
    <property type="evidence" value="ECO:0007669"/>
    <property type="project" value="UniProtKB-KW"/>
</dbReference>
<dbReference type="GO" id="GO:1990817">
    <property type="term" value="F:poly(A) RNA polymerase activity"/>
    <property type="evidence" value="ECO:0007669"/>
    <property type="project" value="UniProtKB-EC"/>
</dbReference>
<evidence type="ECO:0000259" key="9">
    <source>
        <dbReference type="Pfam" id="PF03828"/>
    </source>
</evidence>
<evidence type="ECO:0000256" key="2">
    <source>
        <dbReference type="ARBA" id="ARBA00001946"/>
    </source>
</evidence>
<feature type="compositionally biased region" description="Low complexity" evidence="8">
    <location>
        <begin position="1418"/>
        <end position="1436"/>
    </location>
</feature>
<keyword evidence="12" id="KW-1185">Reference proteome</keyword>
<dbReference type="EMBL" id="JADGJH010000251">
    <property type="protein sequence ID" value="KAJ3132379.1"/>
    <property type="molecule type" value="Genomic_DNA"/>
</dbReference>
<comment type="similarity">
    <text evidence="3">Belongs to the DNA polymerase type-B-like family.</text>
</comment>
<dbReference type="Pfam" id="PF03828">
    <property type="entry name" value="PAP_assoc"/>
    <property type="match status" value="1"/>
</dbReference>
<feature type="compositionally biased region" description="Gly residues" evidence="8">
    <location>
        <begin position="779"/>
        <end position="796"/>
    </location>
</feature>
<feature type="region of interest" description="Disordered" evidence="8">
    <location>
        <begin position="348"/>
        <end position="384"/>
    </location>
</feature>
<evidence type="ECO:0000313" key="12">
    <source>
        <dbReference type="Proteomes" id="UP001211907"/>
    </source>
</evidence>
<keyword evidence="6" id="KW-0479">Metal-binding</keyword>
<feature type="compositionally biased region" description="Polar residues" evidence="8">
    <location>
        <begin position="767"/>
        <end position="776"/>
    </location>
</feature>
<comment type="cofactor">
    <cofactor evidence="2">
        <name>Mg(2+)</name>
        <dbReference type="ChEBI" id="CHEBI:18420"/>
    </cofactor>
</comment>
<feature type="region of interest" description="Disordered" evidence="8">
    <location>
        <begin position="767"/>
        <end position="838"/>
    </location>
</feature>
<evidence type="ECO:0000256" key="1">
    <source>
        <dbReference type="ARBA" id="ARBA00001936"/>
    </source>
</evidence>
<keyword evidence="5" id="KW-0808">Transferase</keyword>
<sequence>MQPIVGIESQTMREREVIGGLNDETCSKRQADGNSCSGCDSDSGAGADVDVDLEATMTTTAVTATTASKSSGFGDSVEYLVSSGVSERASAGSGAGKKETEVFAVGVALGTAQEQRISTAAQPQATAAAAALTQSPPLELRVRSATLSQSQLQSLASTLVATAVGSSCSDSRQQQPPSMNTPTTATAIATTITTATTVATATGTGPMIASVMPRRALSYSAVVASSLVAAPTQPQLSPPLLPVQQRLPQLPQSQSLEPQQQLLSAPIELPHVHLSAGPPVTAPNTAPIAALSRKEISKYSQDVPLSGNHFRSISVPYSFTIATSQATFNNQNSNNEHHDQVTVFDNSDALSLDGDGVSSNHRSRQKSGPADYSAPNDHRKYNKDLRDVSLKFKPTGQMRFKEDIASSGDYEAVTGIISFDTIDLSTAVTYPMSLPSENERKLTDEINLLGKRLLPTEYDITRRQEFVQKIQNLVDQEWPDKEIKVHAFGSTVNGLGSLTSDVDLCLTTPWKDPQRGISNMFNLATFFRKHGMTKIYTVSKAKVPICKFYDPEFDLACDTNVNNILALRNTALLKAYVDLDPRAINFLQTRSPPILPSLQKIYMDKLAFARQAATTVLPNAQPTPPLQTTIIEGVDCSFEQNTAELKPQCALNTSTLGALFYSFFRSYACEFSFPTQVVSVRHGTLLSKHSKAWDIDVERMYRHFCVEEPLTPDRNLANSADAIAVAGLRAEFRRGLECLLKGGGVEAACEPYYVNLSHQYFSQRNFQHSNSYQKHQSGSSGGGYGDSRGKSSGGKYYGSKYKPDLQNSNWNGGEKLSNGNSSSNSGGRDGIGSNGSAWPNGAVMTVYPAFFTPTMYPQASQQSSPSQQQQQQQQQQKQQQHFVEFSHGYVSIPTSPTNTFFVVQQSPTLPQYSAVQEESTNNGDTNRSQTVEAETKTENFENLIHDDDRTMVSPNTVFESGVQSDQVFPFSSANDDKVNHSERSLSSTASPSQGNSEDSDTSIPPEIELVDINFGLGSSSGNKNLVHSNMEPPVMTNSDASGILPGLSHGPLPMNYTSPNWGGPFRQWSPSMPNTYFSMIPIPQTPNNTGGMYFDSSTESVGKQSEILNGGPDGTHPSHPQAQNLWDGSLPEYIKNIPQHFNQVQIPVFWSFHQPLPNGWPIEQPMVSPPPPPYMGGVDLRRTSSMTNGEFQGMHLNQSNGSLHPQNSPQQTTQDRRPSIVGLNTKSYSADRWNQNIKMNGLSFHNHNSTGQSNSGVRGKNRLNQSTVGAVMTTLIEQNGQISNINREGGSGEYFGAPTNAAAATIAAHTGVGGDAMSQSESRYRSEGYYASANRSRNDASRNGQARNESRSGSNKKSGNNNNSSGSSSGNQQKLHFNGYVQQGQTNGELRYGEKKKSQAKSKSMNNNNGGGGGSGGNNNLKPSPSSSAAMLSSVGGSQGGVGNSGKTYVGHASLPANPGLSAVSLAVPKKMKGKYQQQQMSSA</sequence>
<comment type="caution">
    <text evidence="11">The sequence shown here is derived from an EMBL/GenBank/DDBJ whole genome shotgun (WGS) entry which is preliminary data.</text>
</comment>
<dbReference type="EC" id="2.7.7.19" evidence="4"/>
<feature type="domain" description="Poly(A) RNA polymerase mitochondrial-like central palm" evidence="10">
    <location>
        <begin position="442"/>
        <end position="577"/>
    </location>
</feature>
<dbReference type="SUPFAM" id="SSF81301">
    <property type="entry name" value="Nucleotidyltransferase"/>
    <property type="match status" value="1"/>
</dbReference>
<accession>A0AAD5T6K7</accession>
<dbReference type="SUPFAM" id="SSF81631">
    <property type="entry name" value="PAP/OAS1 substrate-binding domain"/>
    <property type="match status" value="1"/>
</dbReference>
<reference evidence="11" key="1">
    <citation type="submission" date="2020-05" db="EMBL/GenBank/DDBJ databases">
        <title>Phylogenomic resolution of chytrid fungi.</title>
        <authorList>
            <person name="Stajich J.E."/>
            <person name="Amses K."/>
            <person name="Simmons R."/>
            <person name="Seto K."/>
            <person name="Myers J."/>
            <person name="Bonds A."/>
            <person name="Quandt C.A."/>
            <person name="Barry K."/>
            <person name="Liu P."/>
            <person name="Grigoriev I."/>
            <person name="Longcore J.E."/>
            <person name="James T.Y."/>
        </authorList>
    </citation>
    <scope>NUCLEOTIDE SEQUENCE</scope>
    <source>
        <strain evidence="11">JEL0513</strain>
    </source>
</reference>
<dbReference type="PANTHER" id="PTHR12271:SF113">
    <property type="entry name" value="POLY(A) RNA POLYMERASE CID11"/>
    <property type="match status" value="1"/>
</dbReference>
<dbReference type="GO" id="GO:0010605">
    <property type="term" value="P:negative regulation of macromolecule metabolic process"/>
    <property type="evidence" value="ECO:0007669"/>
    <property type="project" value="UniProtKB-ARBA"/>
</dbReference>
<evidence type="ECO:0000256" key="3">
    <source>
        <dbReference type="ARBA" id="ARBA00008593"/>
    </source>
</evidence>
<evidence type="ECO:0000256" key="6">
    <source>
        <dbReference type="ARBA" id="ARBA00022723"/>
    </source>
</evidence>
<evidence type="ECO:0000313" key="11">
    <source>
        <dbReference type="EMBL" id="KAJ3132379.1"/>
    </source>
</evidence>
<feature type="compositionally biased region" description="Polar residues" evidence="8">
    <location>
        <begin position="1372"/>
        <end position="1388"/>
    </location>
</feature>
<feature type="region of interest" description="Disordered" evidence="8">
    <location>
        <begin position="913"/>
        <end position="934"/>
    </location>
</feature>
<keyword evidence="7" id="KW-0460">Magnesium</keyword>
<name>A0AAD5T6K7_9FUNG</name>
<feature type="region of interest" description="Disordered" evidence="8">
    <location>
        <begin position="856"/>
        <end position="882"/>
    </location>
</feature>
<dbReference type="PANTHER" id="PTHR12271">
    <property type="entry name" value="POLY A POLYMERASE CID PAP -RELATED"/>
    <property type="match status" value="1"/>
</dbReference>
<comment type="cofactor">
    <cofactor evidence="1">
        <name>Mn(2+)</name>
        <dbReference type="ChEBI" id="CHEBI:29035"/>
    </cofactor>
</comment>
<feature type="compositionally biased region" description="Low complexity" evidence="8">
    <location>
        <begin position="858"/>
        <end position="880"/>
    </location>
</feature>
<dbReference type="Proteomes" id="UP001211907">
    <property type="component" value="Unassembled WGS sequence"/>
</dbReference>
<protein>
    <recommendedName>
        <fullName evidence="4">polynucleotide adenylyltransferase</fullName>
        <ecNumber evidence="4">2.7.7.19</ecNumber>
    </recommendedName>
</protein>
<proteinExistence type="inferred from homology"/>